<evidence type="ECO:0000313" key="2">
    <source>
        <dbReference type="Proteomes" id="UP000245133"/>
    </source>
</evidence>
<dbReference type="AlphaFoldDB" id="A0A2P2E425"/>
<dbReference type="InterPro" id="IPR011463">
    <property type="entry name" value="DUF1569"/>
</dbReference>
<organism evidence="1 2">
    <name type="scientific">Leptospira ryugenii</name>
    <dbReference type="NCBI Taxonomy" id="1917863"/>
    <lineage>
        <taxon>Bacteria</taxon>
        <taxon>Pseudomonadati</taxon>
        <taxon>Spirochaetota</taxon>
        <taxon>Spirochaetia</taxon>
        <taxon>Leptospirales</taxon>
        <taxon>Leptospiraceae</taxon>
        <taxon>Leptospira</taxon>
    </lineage>
</organism>
<sequence length="191" mass="21436">MTMNRKRFLKNSIATGSILITQQILGETKVMLSSDQFQERISGAKNLTQIYTVLDELKLSYDKIHVVGAWGIGKILSHCAQSIQYSMDGYPEMKSAFFRGTAGSLAFTFFSLRGKMSHGLEEPIPGATELNPNANYSEGSLELQKAIERFSLAKAEELKPHFAYGTLDKEEYENAHLFHIKNHLERVSLVS</sequence>
<dbReference type="Pfam" id="PF07606">
    <property type="entry name" value="DUF1569"/>
    <property type="match status" value="1"/>
</dbReference>
<reference evidence="1 2" key="1">
    <citation type="submission" date="2018-02" db="EMBL/GenBank/DDBJ databases">
        <title>Novel Leptospira species isolated from soil and water in Japan.</title>
        <authorList>
            <person name="Nakao R."/>
            <person name="Masuzawa T."/>
        </authorList>
    </citation>
    <scope>NUCLEOTIDE SEQUENCE [LARGE SCALE GENOMIC DNA]</scope>
    <source>
        <strain evidence="1 2">YH101</strain>
    </source>
</reference>
<dbReference type="OrthoDB" id="336237at2"/>
<comment type="caution">
    <text evidence="1">The sequence shown here is derived from an EMBL/GenBank/DDBJ whole genome shotgun (WGS) entry which is preliminary data.</text>
</comment>
<keyword evidence="2" id="KW-1185">Reference proteome</keyword>
<dbReference type="EMBL" id="BFBB01000008">
    <property type="protein sequence ID" value="GBF51631.1"/>
    <property type="molecule type" value="Genomic_DNA"/>
</dbReference>
<dbReference type="Proteomes" id="UP000245133">
    <property type="component" value="Unassembled WGS sequence"/>
</dbReference>
<proteinExistence type="predicted"/>
<gene>
    <name evidence="1" type="ORF">LPTSP4_31690</name>
</gene>
<name>A0A2P2E425_9LEPT</name>
<protein>
    <submittedName>
        <fullName evidence="1">Four helix bundle metalloprotein</fullName>
    </submittedName>
</protein>
<evidence type="ECO:0000313" key="1">
    <source>
        <dbReference type="EMBL" id="GBF51631.1"/>
    </source>
</evidence>
<accession>A0A2P2E425</accession>